<reference evidence="2 3" key="1">
    <citation type="submission" date="2018-08" db="EMBL/GenBank/DDBJ databases">
        <title>The metabolism and importance of syntrophic acetate oxidation coupled to methane or sulfide production in haloalkaline environments.</title>
        <authorList>
            <person name="Timmers P.H.A."/>
            <person name="Vavourakis C.D."/>
            <person name="Sorokin D.Y."/>
            <person name="Sinninghe Damste J.S."/>
            <person name="Muyzer G."/>
            <person name="Stams A.J.M."/>
            <person name="Plugge C.M."/>
        </authorList>
    </citation>
    <scope>NUCLEOTIDE SEQUENCE [LARGE SCALE GENOMIC DNA]</scope>
    <source>
        <strain evidence="2">MSAO_Arc3</strain>
    </source>
</reference>
<dbReference type="RefSeq" id="WP_259135495.1">
    <property type="nucleotide sequence ID" value="NZ_JANUCS010000016.1"/>
</dbReference>
<keyword evidence="2" id="KW-0808">Transferase</keyword>
<feature type="transmembrane region" description="Helical" evidence="1">
    <location>
        <begin position="137"/>
        <end position="162"/>
    </location>
</feature>
<keyword evidence="1" id="KW-1133">Transmembrane helix</keyword>
<gene>
    <name evidence="2" type="ORF">D5R95_07065</name>
</gene>
<evidence type="ECO:0000313" key="3">
    <source>
        <dbReference type="Proteomes" id="UP000284763"/>
    </source>
</evidence>
<feature type="transmembrane region" description="Helical" evidence="1">
    <location>
        <begin position="12"/>
        <end position="29"/>
    </location>
</feature>
<feature type="transmembrane region" description="Helical" evidence="1">
    <location>
        <begin position="174"/>
        <end position="190"/>
    </location>
</feature>
<protein>
    <submittedName>
        <fullName evidence="2">CTP--2, 3-di-O-geranylgeranyl-sn-glycero-1-phosphate cytidyltransferase</fullName>
    </submittedName>
</protein>
<proteinExistence type="predicted"/>
<evidence type="ECO:0000256" key="1">
    <source>
        <dbReference type="SAM" id="Phobius"/>
    </source>
</evidence>
<accession>A0A3R7XGK7</accession>
<organism evidence="2 3">
    <name type="scientific">Methanosalsum natronophilum</name>
    <dbReference type="NCBI Taxonomy" id="768733"/>
    <lineage>
        <taxon>Archaea</taxon>
        <taxon>Methanobacteriati</taxon>
        <taxon>Methanobacteriota</taxon>
        <taxon>Stenosarchaea group</taxon>
        <taxon>Methanomicrobia</taxon>
        <taxon>Methanosarcinales</taxon>
        <taxon>Methanosarcinaceae</taxon>
        <taxon>Methanosalsum</taxon>
    </lineage>
</organism>
<dbReference type="PANTHER" id="PTHR31303:SF1">
    <property type="entry name" value="CTP-DEPENDENT DIACYLGLYCEROL KINASE 1"/>
    <property type="match status" value="1"/>
</dbReference>
<sequence>MHLGFILHELKRKGIHISSVLIVLIYAFGGKELTLNILLIILIIFILFENFRLKYRIKVPFFGELLRDFEKKSLAGHLYFLLGAIISISLFSFEIAIASILMASFGDATAAIFGMLFGKNKISNTAKSYEGTFAGLFMNVLIAFFIFGYHYVVLFMAITASLTELWFTELDDNLAIPVLSGFVAHTVIYIM</sequence>
<dbReference type="Proteomes" id="UP000284763">
    <property type="component" value="Unassembled WGS sequence"/>
</dbReference>
<dbReference type="AlphaFoldDB" id="A0A3R7XGK7"/>
<feature type="transmembrane region" description="Helical" evidence="1">
    <location>
        <begin position="97"/>
        <end position="117"/>
    </location>
</feature>
<comment type="caution">
    <text evidence="2">The sequence shown here is derived from an EMBL/GenBank/DDBJ whole genome shotgun (WGS) entry which is preliminary data.</text>
</comment>
<dbReference type="PANTHER" id="PTHR31303">
    <property type="entry name" value="CTP-DEPENDENT DIACYLGLYCEROL KINASE 1"/>
    <property type="match status" value="1"/>
</dbReference>
<feature type="transmembrane region" description="Helical" evidence="1">
    <location>
        <begin position="74"/>
        <end position="91"/>
    </location>
</feature>
<dbReference type="InterPro" id="IPR037997">
    <property type="entry name" value="Dgk1-like"/>
</dbReference>
<dbReference type="EMBL" id="QZAB01000440">
    <property type="protein sequence ID" value="RQD82555.1"/>
    <property type="molecule type" value="Genomic_DNA"/>
</dbReference>
<name>A0A3R7XGK7_9EURY</name>
<evidence type="ECO:0000313" key="2">
    <source>
        <dbReference type="EMBL" id="RQD82555.1"/>
    </source>
</evidence>
<keyword evidence="1" id="KW-0812">Transmembrane</keyword>
<keyword evidence="1" id="KW-0472">Membrane</keyword>
<dbReference type="GO" id="GO:0004143">
    <property type="term" value="F:ATP-dependent diacylglycerol kinase activity"/>
    <property type="evidence" value="ECO:0007669"/>
    <property type="project" value="InterPro"/>
</dbReference>